<gene>
    <name evidence="2" type="ORF">QBC37DRAFT_434767</name>
</gene>
<dbReference type="AlphaFoldDB" id="A0AAN6XTR8"/>
<keyword evidence="1" id="KW-0472">Membrane</keyword>
<comment type="caution">
    <text evidence="2">The sequence shown here is derived from an EMBL/GenBank/DDBJ whole genome shotgun (WGS) entry which is preliminary data.</text>
</comment>
<name>A0AAN6XTR8_9PEZI</name>
<feature type="transmembrane region" description="Helical" evidence="1">
    <location>
        <begin position="107"/>
        <end position="131"/>
    </location>
</feature>
<feature type="transmembrane region" description="Helical" evidence="1">
    <location>
        <begin position="79"/>
        <end position="101"/>
    </location>
</feature>
<proteinExistence type="predicted"/>
<evidence type="ECO:0000313" key="2">
    <source>
        <dbReference type="EMBL" id="KAK4206549.1"/>
    </source>
</evidence>
<protein>
    <submittedName>
        <fullName evidence="2">Uncharacterized protein</fullName>
    </submittedName>
</protein>
<evidence type="ECO:0000313" key="3">
    <source>
        <dbReference type="Proteomes" id="UP001301769"/>
    </source>
</evidence>
<dbReference type="EMBL" id="MU858388">
    <property type="protein sequence ID" value="KAK4206549.1"/>
    <property type="molecule type" value="Genomic_DNA"/>
</dbReference>
<accession>A0AAN6XTR8</accession>
<feature type="non-terminal residue" evidence="2">
    <location>
        <position position="201"/>
    </location>
</feature>
<sequence length="201" mass="21931">MRVVSYCIYRVKVMESLLRYGMNGACLTQLQYPILSPMNHQKGSAPPISILIFFFIPESSAGLDLRFSGVIGLFSSLELPIPVHVLLALAFALVSGMLSPFRTIAEVLVVVAPFFGVTGVSAWLWGAWALYHGRPVPIPVLRVHSGSQYSCGLSGVIRSEPTTPVTAKLHSAFQHRRGCLSSRARSSCAELPDPRSQFSQL</sequence>
<keyword evidence="3" id="KW-1185">Reference proteome</keyword>
<keyword evidence="1" id="KW-1133">Transmembrane helix</keyword>
<dbReference type="Proteomes" id="UP001301769">
    <property type="component" value="Unassembled WGS sequence"/>
</dbReference>
<reference evidence="2" key="2">
    <citation type="submission" date="2023-05" db="EMBL/GenBank/DDBJ databases">
        <authorList>
            <consortium name="Lawrence Berkeley National Laboratory"/>
            <person name="Steindorff A."/>
            <person name="Hensen N."/>
            <person name="Bonometti L."/>
            <person name="Westerberg I."/>
            <person name="Brannstrom I.O."/>
            <person name="Guillou S."/>
            <person name="Cros-Aarteil S."/>
            <person name="Calhoun S."/>
            <person name="Haridas S."/>
            <person name="Kuo A."/>
            <person name="Mondo S."/>
            <person name="Pangilinan J."/>
            <person name="Riley R."/>
            <person name="Labutti K."/>
            <person name="Andreopoulos B."/>
            <person name="Lipzen A."/>
            <person name="Chen C."/>
            <person name="Yanf M."/>
            <person name="Daum C."/>
            <person name="Ng V."/>
            <person name="Clum A."/>
            <person name="Ohm R."/>
            <person name="Martin F."/>
            <person name="Silar P."/>
            <person name="Natvig D."/>
            <person name="Lalanne C."/>
            <person name="Gautier V."/>
            <person name="Ament-Velasquez S.L."/>
            <person name="Kruys A."/>
            <person name="Hutchinson M.I."/>
            <person name="Powell A.J."/>
            <person name="Barry K."/>
            <person name="Miller A.N."/>
            <person name="Grigoriev I.V."/>
            <person name="Debuchy R."/>
            <person name="Gladieux P."/>
            <person name="Thoren M.H."/>
            <person name="Johannesson H."/>
        </authorList>
    </citation>
    <scope>NUCLEOTIDE SEQUENCE</scope>
    <source>
        <strain evidence="2">PSN293</strain>
    </source>
</reference>
<organism evidence="2 3">
    <name type="scientific">Rhypophila decipiens</name>
    <dbReference type="NCBI Taxonomy" id="261697"/>
    <lineage>
        <taxon>Eukaryota</taxon>
        <taxon>Fungi</taxon>
        <taxon>Dikarya</taxon>
        <taxon>Ascomycota</taxon>
        <taxon>Pezizomycotina</taxon>
        <taxon>Sordariomycetes</taxon>
        <taxon>Sordariomycetidae</taxon>
        <taxon>Sordariales</taxon>
        <taxon>Naviculisporaceae</taxon>
        <taxon>Rhypophila</taxon>
    </lineage>
</organism>
<feature type="transmembrane region" description="Helical" evidence="1">
    <location>
        <begin position="48"/>
        <end position="67"/>
    </location>
</feature>
<reference evidence="2" key="1">
    <citation type="journal article" date="2023" name="Mol. Phylogenet. Evol.">
        <title>Genome-scale phylogeny and comparative genomics of the fungal order Sordariales.</title>
        <authorList>
            <person name="Hensen N."/>
            <person name="Bonometti L."/>
            <person name="Westerberg I."/>
            <person name="Brannstrom I.O."/>
            <person name="Guillou S."/>
            <person name="Cros-Aarteil S."/>
            <person name="Calhoun S."/>
            <person name="Haridas S."/>
            <person name="Kuo A."/>
            <person name="Mondo S."/>
            <person name="Pangilinan J."/>
            <person name="Riley R."/>
            <person name="LaButti K."/>
            <person name="Andreopoulos B."/>
            <person name="Lipzen A."/>
            <person name="Chen C."/>
            <person name="Yan M."/>
            <person name="Daum C."/>
            <person name="Ng V."/>
            <person name="Clum A."/>
            <person name="Steindorff A."/>
            <person name="Ohm R.A."/>
            <person name="Martin F."/>
            <person name="Silar P."/>
            <person name="Natvig D.O."/>
            <person name="Lalanne C."/>
            <person name="Gautier V."/>
            <person name="Ament-Velasquez S.L."/>
            <person name="Kruys A."/>
            <person name="Hutchinson M.I."/>
            <person name="Powell A.J."/>
            <person name="Barry K."/>
            <person name="Miller A.N."/>
            <person name="Grigoriev I.V."/>
            <person name="Debuchy R."/>
            <person name="Gladieux P."/>
            <person name="Hiltunen Thoren M."/>
            <person name="Johannesson H."/>
        </authorList>
    </citation>
    <scope>NUCLEOTIDE SEQUENCE</scope>
    <source>
        <strain evidence="2">PSN293</strain>
    </source>
</reference>
<evidence type="ECO:0000256" key="1">
    <source>
        <dbReference type="SAM" id="Phobius"/>
    </source>
</evidence>
<keyword evidence="1" id="KW-0812">Transmembrane</keyword>